<dbReference type="Gene3D" id="1.10.10.990">
    <property type="match status" value="1"/>
</dbReference>
<keyword evidence="9" id="KW-0234">DNA repair</keyword>
<evidence type="ECO:0000256" key="1">
    <source>
        <dbReference type="ARBA" id="ARBA00022722"/>
    </source>
</evidence>
<dbReference type="SUPFAM" id="SSF52980">
    <property type="entry name" value="Restriction endonuclease-like"/>
    <property type="match status" value="1"/>
</dbReference>
<sequence>MAIDWLMRLPQQRCLHSEILSLLDVPALAARFRLAEEDLPRVAQWIERSGIRWGLDEAHRDALGLGQAGGQNAWLFGVERMLLGYACGSGDSYLDIEPFAEVGGLDAALAGSLACLIHALLIWREKLALPATPDSWAVRGRELMAAFFDIDSQRDRLTQATLEQALLAWQQHCAAAGFDGELPFAVAREAWLGGVDEASLHQRFVSGGVTFCTLLPMRAVPFEVVCLLGMNDGDYPRRAQNADFDLLAIASLARPGDRSRRQDDRYLMLEALLAARRTLYISWTGRNIRDNSAMPPSVLVAQLRDYLETCWKLDLKQITTEHPMQPFSRRYFEEDGLTSHAVEWRQAHVEAGPAAADALPAWTPEPGQRLSLSELAAFLKQPVAYFFSRRLQVGFDDIAAGGQDNEPFQLDSLEHYHAGRRLLEDRGLQESADEADRAMTERAGRLAREGLLPLKEFGMHYQQELVTGFVPARLAWLDLCIRFPKPGKRIRVRLEHRGVMLEDWIDNVRRGDEGQVLVEQQFGRVLKAQGRNRVLRAEKILLAWLRQLASAAMQTATAPALAGCLVGADGQVDMAPLDPDESRRTLEKLIECWLDGMARPLPVGSRTAMAYLHGGDKQESSARTAYDGGFDRPGEVAYQPCLARLWPDFDALQENPDWQECIERLYGDLYAWMCVPGQADVVVFDDMQEKEIA</sequence>
<evidence type="ECO:0000256" key="8">
    <source>
        <dbReference type="ARBA" id="ARBA00023125"/>
    </source>
</evidence>
<dbReference type="SUPFAM" id="SSF52540">
    <property type="entry name" value="P-loop containing nucleoside triphosphate hydrolases"/>
    <property type="match status" value="1"/>
</dbReference>
<reference evidence="11 12" key="1">
    <citation type="submission" date="2017-05" db="EMBL/GenBank/DDBJ databases">
        <authorList>
            <person name="Varghese N."/>
            <person name="Submissions S."/>
        </authorList>
    </citation>
    <scope>NUCLEOTIDE SEQUENCE [LARGE SCALE GENOMIC DNA]</scope>
    <source>
        <strain evidence="11 12">DSM 26001</strain>
    </source>
</reference>
<organism evidence="11 12">
    <name type="scientific">Noviherbaspirillum suwonense</name>
    <dbReference type="NCBI Taxonomy" id="1224511"/>
    <lineage>
        <taxon>Bacteria</taxon>
        <taxon>Pseudomonadati</taxon>
        <taxon>Pseudomonadota</taxon>
        <taxon>Betaproteobacteria</taxon>
        <taxon>Burkholderiales</taxon>
        <taxon>Oxalobacteraceae</taxon>
        <taxon>Noviherbaspirillum</taxon>
    </lineage>
</organism>
<dbReference type="PANTHER" id="PTHR30591:SF1">
    <property type="entry name" value="RECBCD ENZYME SUBUNIT RECC"/>
    <property type="match status" value="1"/>
</dbReference>
<keyword evidence="6" id="KW-0269">Exonuclease</keyword>
<dbReference type="Pfam" id="PF17946">
    <property type="entry name" value="RecC_C"/>
    <property type="match status" value="1"/>
</dbReference>
<keyword evidence="5" id="KW-0347">Helicase</keyword>
<gene>
    <name evidence="11" type="ORF">SAMN06295970_1327</name>
</gene>
<evidence type="ECO:0000256" key="3">
    <source>
        <dbReference type="ARBA" id="ARBA00022763"/>
    </source>
</evidence>
<accession>A0ABY1QSL4</accession>
<dbReference type="PANTHER" id="PTHR30591">
    <property type="entry name" value="RECBCD ENZYME SUBUNIT RECC"/>
    <property type="match status" value="1"/>
</dbReference>
<dbReference type="InterPro" id="IPR027417">
    <property type="entry name" value="P-loop_NTPase"/>
</dbReference>
<keyword evidence="7" id="KW-0067">ATP-binding</keyword>
<proteinExistence type="predicted"/>
<dbReference type="InterPro" id="IPR011335">
    <property type="entry name" value="Restrct_endonuc-II-like"/>
</dbReference>
<dbReference type="EMBL" id="FXUL01000032">
    <property type="protein sequence ID" value="SMP79589.1"/>
    <property type="molecule type" value="Genomic_DNA"/>
</dbReference>
<keyword evidence="12" id="KW-1185">Reference proteome</keyword>
<keyword evidence="2" id="KW-0547">Nucleotide-binding</keyword>
<evidence type="ECO:0000256" key="2">
    <source>
        <dbReference type="ARBA" id="ARBA00022741"/>
    </source>
</evidence>
<evidence type="ECO:0000256" key="7">
    <source>
        <dbReference type="ARBA" id="ARBA00022840"/>
    </source>
</evidence>
<feature type="domain" description="RecC C-terminal" evidence="10">
    <location>
        <begin position="369"/>
        <end position="613"/>
    </location>
</feature>
<dbReference type="InterPro" id="IPR041500">
    <property type="entry name" value="RecC_C"/>
</dbReference>
<dbReference type="Gene3D" id="1.10.486.10">
    <property type="entry name" value="PCRA, domain 4"/>
    <property type="match status" value="1"/>
</dbReference>
<protein>
    <submittedName>
        <fullName evidence="11">Exodeoxyribonuclease V, gamma subunit</fullName>
    </submittedName>
</protein>
<keyword evidence="3" id="KW-0227">DNA damage</keyword>
<comment type="caution">
    <text evidence="11">The sequence shown here is derived from an EMBL/GenBank/DDBJ whole genome shotgun (WGS) entry which is preliminary data.</text>
</comment>
<evidence type="ECO:0000259" key="10">
    <source>
        <dbReference type="Pfam" id="PF17946"/>
    </source>
</evidence>
<keyword evidence="1" id="KW-0540">Nuclease</keyword>
<keyword evidence="4" id="KW-0378">Hydrolase</keyword>
<evidence type="ECO:0000256" key="9">
    <source>
        <dbReference type="ARBA" id="ARBA00023204"/>
    </source>
</evidence>
<dbReference type="Gene3D" id="3.40.50.300">
    <property type="entry name" value="P-loop containing nucleotide triphosphate hydrolases"/>
    <property type="match status" value="1"/>
</dbReference>
<evidence type="ECO:0000313" key="11">
    <source>
        <dbReference type="EMBL" id="SMP79589.1"/>
    </source>
</evidence>
<evidence type="ECO:0000256" key="6">
    <source>
        <dbReference type="ARBA" id="ARBA00022839"/>
    </source>
</evidence>
<evidence type="ECO:0000256" key="4">
    <source>
        <dbReference type="ARBA" id="ARBA00022801"/>
    </source>
</evidence>
<evidence type="ECO:0000313" key="12">
    <source>
        <dbReference type="Proteomes" id="UP001158049"/>
    </source>
</evidence>
<evidence type="ECO:0000256" key="5">
    <source>
        <dbReference type="ARBA" id="ARBA00022806"/>
    </source>
</evidence>
<keyword evidence="8" id="KW-0238">DNA-binding</keyword>
<dbReference type="Proteomes" id="UP001158049">
    <property type="component" value="Unassembled WGS sequence"/>
</dbReference>
<name>A0ABY1QSL4_9BURK</name>